<feature type="region of interest" description="Disordered" evidence="1">
    <location>
        <begin position="295"/>
        <end position="315"/>
    </location>
</feature>
<evidence type="ECO:0000313" key="3">
    <source>
        <dbReference type="Proteomes" id="UP001218188"/>
    </source>
</evidence>
<gene>
    <name evidence="2" type="ORF">C8F04DRAFT_1358129</name>
</gene>
<dbReference type="EMBL" id="JARJCM010000072">
    <property type="protein sequence ID" value="KAJ7032564.1"/>
    <property type="molecule type" value="Genomic_DNA"/>
</dbReference>
<sequence>MRKLRKLHTKISEQIPDLKDVLRSTANTPIHTISFPPAVKIIYLQQLLYIFGHNAVGEILAACRIRGSDISHRSYNDKLSLPLCPFVGPTCPHPDAAQWARQTSLRRRTSPSPLNRAFKRPLDVALAFPVPAQLRGISLPTFPAVPRAYPPPTLSDQVHIAYADHDIHLAGSRTARSAHPQVNATRTPPLAARRPDPGSGRRARRPPLDRPSTKFPSPPPYIPSPMPPWPPCPCRDPKVVEAGVGNDGVDIDAHTEEPTIRIPGAGPAAPNVPGLTLAVLPAWGEFDCGGLANPSSSHAALPSSNSESGAELSRRIPRQRLGVVHRHWWRRQRREPKRQPPEPGRPARVRPFGLRRVSGQGGVRRAPRERVGPCARARAVVVRGRRRLRGQVRMRMHVLQRMHRVVRVQRGRLQPGVASEKGQTARTRRGRLAQSGVA</sequence>
<feature type="compositionally biased region" description="Pro residues" evidence="1">
    <location>
        <begin position="216"/>
        <end position="228"/>
    </location>
</feature>
<feature type="region of interest" description="Disordered" evidence="1">
    <location>
        <begin position="329"/>
        <end position="351"/>
    </location>
</feature>
<organism evidence="2 3">
    <name type="scientific">Mycena alexandri</name>
    <dbReference type="NCBI Taxonomy" id="1745969"/>
    <lineage>
        <taxon>Eukaryota</taxon>
        <taxon>Fungi</taxon>
        <taxon>Dikarya</taxon>
        <taxon>Basidiomycota</taxon>
        <taxon>Agaricomycotina</taxon>
        <taxon>Agaricomycetes</taxon>
        <taxon>Agaricomycetidae</taxon>
        <taxon>Agaricales</taxon>
        <taxon>Marasmiineae</taxon>
        <taxon>Mycenaceae</taxon>
        <taxon>Mycena</taxon>
    </lineage>
</organism>
<evidence type="ECO:0000256" key="1">
    <source>
        <dbReference type="SAM" id="MobiDB-lite"/>
    </source>
</evidence>
<name>A0AAD6SRU5_9AGAR</name>
<keyword evidence="3" id="KW-1185">Reference proteome</keyword>
<proteinExistence type="predicted"/>
<comment type="caution">
    <text evidence="2">The sequence shown here is derived from an EMBL/GenBank/DDBJ whole genome shotgun (WGS) entry which is preliminary data.</text>
</comment>
<feature type="compositionally biased region" description="Low complexity" evidence="1">
    <location>
        <begin position="295"/>
        <end position="308"/>
    </location>
</feature>
<protein>
    <submittedName>
        <fullName evidence="2">Uncharacterized protein</fullName>
    </submittedName>
</protein>
<evidence type="ECO:0000313" key="2">
    <source>
        <dbReference type="EMBL" id="KAJ7032564.1"/>
    </source>
</evidence>
<feature type="region of interest" description="Disordered" evidence="1">
    <location>
        <begin position="173"/>
        <end position="228"/>
    </location>
</feature>
<accession>A0AAD6SRU5</accession>
<feature type="region of interest" description="Disordered" evidence="1">
    <location>
        <begin position="412"/>
        <end position="438"/>
    </location>
</feature>
<dbReference type="Proteomes" id="UP001218188">
    <property type="component" value="Unassembled WGS sequence"/>
</dbReference>
<dbReference type="AlphaFoldDB" id="A0AAD6SRU5"/>
<reference evidence="2" key="1">
    <citation type="submission" date="2023-03" db="EMBL/GenBank/DDBJ databases">
        <title>Massive genome expansion in bonnet fungi (Mycena s.s.) driven by repeated elements and novel gene families across ecological guilds.</title>
        <authorList>
            <consortium name="Lawrence Berkeley National Laboratory"/>
            <person name="Harder C.B."/>
            <person name="Miyauchi S."/>
            <person name="Viragh M."/>
            <person name="Kuo A."/>
            <person name="Thoen E."/>
            <person name="Andreopoulos B."/>
            <person name="Lu D."/>
            <person name="Skrede I."/>
            <person name="Drula E."/>
            <person name="Henrissat B."/>
            <person name="Morin E."/>
            <person name="Kohler A."/>
            <person name="Barry K."/>
            <person name="LaButti K."/>
            <person name="Morin E."/>
            <person name="Salamov A."/>
            <person name="Lipzen A."/>
            <person name="Mereny Z."/>
            <person name="Hegedus B."/>
            <person name="Baldrian P."/>
            <person name="Stursova M."/>
            <person name="Weitz H."/>
            <person name="Taylor A."/>
            <person name="Grigoriev I.V."/>
            <person name="Nagy L.G."/>
            <person name="Martin F."/>
            <person name="Kauserud H."/>
        </authorList>
    </citation>
    <scope>NUCLEOTIDE SEQUENCE</scope>
    <source>
        <strain evidence="2">CBHHK200</strain>
    </source>
</reference>